<dbReference type="AlphaFoldDB" id="A0A1H4BXC1"/>
<evidence type="ECO:0000256" key="1">
    <source>
        <dbReference type="SAM" id="SignalP"/>
    </source>
</evidence>
<organism evidence="2 3">
    <name type="scientific">Acidovorax soli</name>
    <dbReference type="NCBI Taxonomy" id="592050"/>
    <lineage>
        <taxon>Bacteria</taxon>
        <taxon>Pseudomonadati</taxon>
        <taxon>Pseudomonadota</taxon>
        <taxon>Betaproteobacteria</taxon>
        <taxon>Burkholderiales</taxon>
        <taxon>Comamonadaceae</taxon>
        <taxon>Acidovorax</taxon>
    </lineage>
</organism>
<keyword evidence="3" id="KW-1185">Reference proteome</keyword>
<evidence type="ECO:0000313" key="3">
    <source>
        <dbReference type="Proteomes" id="UP000199002"/>
    </source>
</evidence>
<dbReference type="GeneID" id="34232140"/>
<proteinExistence type="predicted"/>
<dbReference type="RefSeq" id="WP_092698772.1">
    <property type="nucleotide sequence ID" value="NZ_CAXIQL010000092.1"/>
</dbReference>
<dbReference type="EMBL" id="FNQJ01000016">
    <property type="protein sequence ID" value="SEA52720.1"/>
    <property type="molecule type" value="Genomic_DNA"/>
</dbReference>
<evidence type="ECO:0000313" key="2">
    <source>
        <dbReference type="EMBL" id="SEA52720.1"/>
    </source>
</evidence>
<feature type="chain" id="PRO_5011708146" evidence="1">
    <location>
        <begin position="30"/>
        <end position="321"/>
    </location>
</feature>
<feature type="signal peptide" evidence="1">
    <location>
        <begin position="1"/>
        <end position="29"/>
    </location>
</feature>
<accession>A0A1H4BXC1</accession>
<protein>
    <submittedName>
        <fullName evidence="2">Uncharacterized protein</fullName>
    </submittedName>
</protein>
<gene>
    <name evidence="2" type="ORF">SAMN05421875_11634</name>
</gene>
<reference evidence="3" key="1">
    <citation type="submission" date="2016-10" db="EMBL/GenBank/DDBJ databases">
        <authorList>
            <person name="Varghese N."/>
            <person name="Submissions S."/>
        </authorList>
    </citation>
    <scope>NUCLEOTIDE SEQUENCE [LARGE SCALE GENOMIC DNA]</scope>
    <source>
        <strain evidence="3">DSM 25157</strain>
    </source>
</reference>
<keyword evidence="1" id="KW-0732">Signal</keyword>
<name>A0A1H4BXC1_9BURK</name>
<dbReference type="Proteomes" id="UP000199002">
    <property type="component" value="Unassembled WGS sequence"/>
</dbReference>
<sequence>MHAPSSIARTLGSWLLLAFALLLSSTAWAQRDEGPYQILQAVYGTDQYSIDVTDRLRQLARRDQRFRLTNDLFGADPAPGLRKMLRIHARGPDGQPRNFDFSEYSWVDGAQFTGWRSGRWGRGYDNDDRQGWNGEDQGRYGYADRDPLDIRQATYGTPQSRFDVTPQIRQLLRGGQRFQLNNQLFNGDPAPGQRKTLQIVLGGFGSQPEILEYGEGSWIDGSRIAQARAQLWEQRGGRYDADHGYVNIERALYGNGYRQVDITARLRSLVRDGRLEVAVDNQLAGADPAPGERKSLMVEFSLGQGPVQQTTAREGQWLQLP</sequence>
<dbReference type="STRING" id="592050.SAMN05421875_11634"/>